<feature type="compositionally biased region" description="Polar residues" evidence="1">
    <location>
        <begin position="74"/>
        <end position="83"/>
    </location>
</feature>
<evidence type="ECO:0000313" key="2">
    <source>
        <dbReference type="EMBL" id="MED6121047.1"/>
    </source>
</evidence>
<feature type="compositionally biased region" description="Acidic residues" evidence="1">
    <location>
        <begin position="155"/>
        <end position="169"/>
    </location>
</feature>
<organism evidence="2 3">
    <name type="scientific">Stylosanthes scabra</name>
    <dbReference type="NCBI Taxonomy" id="79078"/>
    <lineage>
        <taxon>Eukaryota</taxon>
        <taxon>Viridiplantae</taxon>
        <taxon>Streptophyta</taxon>
        <taxon>Embryophyta</taxon>
        <taxon>Tracheophyta</taxon>
        <taxon>Spermatophyta</taxon>
        <taxon>Magnoliopsida</taxon>
        <taxon>eudicotyledons</taxon>
        <taxon>Gunneridae</taxon>
        <taxon>Pentapetalae</taxon>
        <taxon>rosids</taxon>
        <taxon>fabids</taxon>
        <taxon>Fabales</taxon>
        <taxon>Fabaceae</taxon>
        <taxon>Papilionoideae</taxon>
        <taxon>50 kb inversion clade</taxon>
        <taxon>dalbergioids sensu lato</taxon>
        <taxon>Dalbergieae</taxon>
        <taxon>Pterocarpus clade</taxon>
        <taxon>Stylosanthes</taxon>
    </lineage>
</organism>
<protein>
    <submittedName>
        <fullName evidence="2">Uncharacterized protein</fullName>
    </submittedName>
</protein>
<evidence type="ECO:0000256" key="1">
    <source>
        <dbReference type="SAM" id="MobiDB-lite"/>
    </source>
</evidence>
<keyword evidence="3" id="KW-1185">Reference proteome</keyword>
<feature type="region of interest" description="Disordered" evidence="1">
    <location>
        <begin position="73"/>
        <end position="92"/>
    </location>
</feature>
<dbReference type="Proteomes" id="UP001341840">
    <property type="component" value="Unassembled WGS sequence"/>
</dbReference>
<gene>
    <name evidence="2" type="ORF">PIB30_026388</name>
</gene>
<reference evidence="2 3" key="1">
    <citation type="journal article" date="2023" name="Plants (Basel)">
        <title>Bridging the Gap: Combining Genomics and Transcriptomics Approaches to Understand Stylosanthes scabra, an Orphan Legume from the Brazilian Caatinga.</title>
        <authorList>
            <person name="Ferreira-Neto J.R.C."/>
            <person name="da Silva M.D."/>
            <person name="Binneck E."/>
            <person name="de Melo N.F."/>
            <person name="da Silva R.H."/>
            <person name="de Melo A.L.T.M."/>
            <person name="Pandolfi V."/>
            <person name="Bustamante F.O."/>
            <person name="Brasileiro-Vidal A.C."/>
            <person name="Benko-Iseppon A.M."/>
        </authorList>
    </citation>
    <scope>NUCLEOTIDE SEQUENCE [LARGE SCALE GENOMIC DNA]</scope>
    <source>
        <tissue evidence="2">Leaves</tissue>
    </source>
</reference>
<sequence>MSVVCVSKEPISVCWRSSTTLVKLQNTILQKFGVTGSKRVSDADFEVIFHCRRDFLKVGKTELYAKLADVVASSGRSNPNPTSDHIGGSSSSAPVAQVVQVIPPCIASPSFMADLHHEDDDECDLGDNRTFGELVAAVTNSSHNVRTRVQISEPEGIEDALGDDEDEEETKFIVGDSDDDHPSIPAEHGRPSNSESHQ</sequence>
<evidence type="ECO:0000313" key="3">
    <source>
        <dbReference type="Proteomes" id="UP001341840"/>
    </source>
</evidence>
<comment type="caution">
    <text evidence="2">The sequence shown here is derived from an EMBL/GenBank/DDBJ whole genome shotgun (WGS) entry which is preliminary data.</text>
</comment>
<dbReference type="EMBL" id="JASCZI010030307">
    <property type="protein sequence ID" value="MED6121047.1"/>
    <property type="molecule type" value="Genomic_DNA"/>
</dbReference>
<name>A0ABU6RAM1_9FABA</name>
<accession>A0ABU6RAM1</accession>
<proteinExistence type="predicted"/>
<feature type="region of interest" description="Disordered" evidence="1">
    <location>
        <begin position="152"/>
        <end position="198"/>
    </location>
</feature>